<keyword evidence="4" id="KW-0479">Metal-binding</keyword>
<dbReference type="GO" id="GO:0046872">
    <property type="term" value="F:metal ion binding"/>
    <property type="evidence" value="ECO:0007669"/>
    <property type="project" value="UniProtKB-KW"/>
</dbReference>
<gene>
    <name evidence="8" type="primary">DPH2</name>
    <name evidence="8" type="ORF">HK097_002026</name>
</gene>
<organism evidence="8 9">
    <name type="scientific">Rhizophlyctis rosea</name>
    <dbReference type="NCBI Taxonomy" id="64517"/>
    <lineage>
        <taxon>Eukaryota</taxon>
        <taxon>Fungi</taxon>
        <taxon>Fungi incertae sedis</taxon>
        <taxon>Chytridiomycota</taxon>
        <taxon>Chytridiomycota incertae sedis</taxon>
        <taxon>Chytridiomycetes</taxon>
        <taxon>Rhizophlyctidales</taxon>
        <taxon>Rhizophlyctidaceae</taxon>
        <taxon>Rhizophlyctis</taxon>
    </lineage>
</organism>
<dbReference type="InterPro" id="IPR042265">
    <property type="entry name" value="DPH1/DPH2_3"/>
</dbReference>
<dbReference type="AlphaFoldDB" id="A0AAD5SH69"/>
<dbReference type="SFLD" id="SFLDS00032">
    <property type="entry name" value="Radical_SAM_3-amino-3-carboxyp"/>
    <property type="match status" value="1"/>
</dbReference>
<dbReference type="GO" id="GO:0090560">
    <property type="term" value="F:2-(3-amino-3-carboxypropyl)histidine synthase activity"/>
    <property type="evidence" value="ECO:0007669"/>
    <property type="project" value="InterPro"/>
</dbReference>
<dbReference type="GO" id="GO:0051536">
    <property type="term" value="F:iron-sulfur cluster binding"/>
    <property type="evidence" value="ECO:0007669"/>
    <property type="project" value="UniProtKB-KW"/>
</dbReference>
<evidence type="ECO:0000256" key="2">
    <source>
        <dbReference type="ARBA" id="ARBA00005156"/>
    </source>
</evidence>
<keyword evidence="9" id="KW-1185">Reference proteome</keyword>
<keyword evidence="6" id="KW-0411">Iron-sulfur</keyword>
<dbReference type="PANTHER" id="PTHR10762:SF2">
    <property type="entry name" value="2-(3-AMINO-3-CARBOXYPROPYL)HISTIDINE SYNTHASE SUBUNIT 2"/>
    <property type="match status" value="1"/>
</dbReference>
<evidence type="ECO:0000313" key="8">
    <source>
        <dbReference type="EMBL" id="KAJ3054362.1"/>
    </source>
</evidence>
<sequence>MGRRYLLDSNQQLKDYTLFYVGAESLTLNSILMTHTGCPVFSFDPKTNVAREESGKVNRLLNRRYYMLQQAKDASVIGIVVGTLGAASYMSVIKDLKRLIIASGKKPYLLAVGKPNPAKLGNFLEIDCFVLVACSENSLLDSREFLRPIVTPFELELALSKEHEWNGTYETDLTVLAPRMREDAD</sequence>
<keyword evidence="7" id="KW-0812">Transmembrane</keyword>
<comment type="pathway">
    <text evidence="2">Protein modification; peptidyl-diphthamide biosynthesis.</text>
</comment>
<comment type="similarity">
    <text evidence="3">Belongs to the DPH1/DPH2 family. DPH2 subfamily.</text>
</comment>
<reference evidence="8" key="1">
    <citation type="submission" date="2020-05" db="EMBL/GenBank/DDBJ databases">
        <title>Phylogenomic resolution of chytrid fungi.</title>
        <authorList>
            <person name="Stajich J.E."/>
            <person name="Amses K."/>
            <person name="Simmons R."/>
            <person name="Seto K."/>
            <person name="Myers J."/>
            <person name="Bonds A."/>
            <person name="Quandt C.A."/>
            <person name="Barry K."/>
            <person name="Liu P."/>
            <person name="Grigoriev I."/>
            <person name="Longcore J.E."/>
            <person name="James T.Y."/>
        </authorList>
    </citation>
    <scope>NUCLEOTIDE SEQUENCE</scope>
    <source>
        <strain evidence="8">JEL0318</strain>
    </source>
</reference>
<dbReference type="NCBIfam" id="TIGR00322">
    <property type="entry name" value="diphth2_R"/>
    <property type="match status" value="1"/>
</dbReference>
<dbReference type="PANTHER" id="PTHR10762">
    <property type="entry name" value="DIPHTHAMIDE BIOSYNTHESIS PROTEIN"/>
    <property type="match status" value="1"/>
</dbReference>
<comment type="cofactor">
    <cofactor evidence="1">
        <name>[4Fe-4S] cluster</name>
        <dbReference type="ChEBI" id="CHEBI:49883"/>
    </cofactor>
</comment>
<feature type="transmembrane region" description="Helical" evidence="7">
    <location>
        <begin position="74"/>
        <end position="93"/>
    </location>
</feature>
<protein>
    <submittedName>
        <fullName evidence="8">Diphthamide biosynthesis protein 2</fullName>
    </submittedName>
</protein>
<feature type="non-terminal residue" evidence="8">
    <location>
        <position position="185"/>
    </location>
</feature>
<name>A0AAD5SH69_9FUNG</name>
<evidence type="ECO:0000256" key="5">
    <source>
        <dbReference type="ARBA" id="ARBA00023004"/>
    </source>
</evidence>
<evidence type="ECO:0000256" key="6">
    <source>
        <dbReference type="ARBA" id="ARBA00023014"/>
    </source>
</evidence>
<keyword evidence="7" id="KW-0472">Membrane</keyword>
<dbReference type="GO" id="GO:0017183">
    <property type="term" value="P:protein histidyl modification to diphthamide"/>
    <property type="evidence" value="ECO:0007669"/>
    <property type="project" value="InterPro"/>
</dbReference>
<comment type="caution">
    <text evidence="8">The sequence shown here is derived from an EMBL/GenBank/DDBJ whole genome shotgun (WGS) entry which is preliminary data.</text>
</comment>
<keyword evidence="5" id="KW-0408">Iron</keyword>
<evidence type="ECO:0000256" key="7">
    <source>
        <dbReference type="SAM" id="Phobius"/>
    </source>
</evidence>
<dbReference type="FunFam" id="3.40.50.11860:FF:000001">
    <property type="entry name" value="2-(3-amino-3-carboxypropyl)histidine synthase subunit 2"/>
    <property type="match status" value="1"/>
</dbReference>
<evidence type="ECO:0000256" key="1">
    <source>
        <dbReference type="ARBA" id="ARBA00001966"/>
    </source>
</evidence>
<dbReference type="EMBL" id="JADGJD010000142">
    <property type="protein sequence ID" value="KAJ3054362.1"/>
    <property type="molecule type" value="Genomic_DNA"/>
</dbReference>
<dbReference type="Gene3D" id="3.40.50.11860">
    <property type="entry name" value="Diphthamide synthesis DPH1/DPH2 domain 3"/>
    <property type="match status" value="1"/>
</dbReference>
<accession>A0AAD5SH69</accession>
<keyword evidence="7" id="KW-1133">Transmembrane helix</keyword>
<dbReference type="InterPro" id="IPR016435">
    <property type="entry name" value="DPH1/DPH2"/>
</dbReference>
<evidence type="ECO:0000256" key="3">
    <source>
        <dbReference type="ARBA" id="ARBA00006179"/>
    </source>
</evidence>
<dbReference type="Pfam" id="PF01866">
    <property type="entry name" value="Diphthamide_syn"/>
    <property type="match status" value="1"/>
</dbReference>
<proteinExistence type="inferred from homology"/>
<dbReference type="Proteomes" id="UP001212841">
    <property type="component" value="Unassembled WGS sequence"/>
</dbReference>
<evidence type="ECO:0000256" key="4">
    <source>
        <dbReference type="ARBA" id="ARBA00022723"/>
    </source>
</evidence>
<evidence type="ECO:0000313" key="9">
    <source>
        <dbReference type="Proteomes" id="UP001212841"/>
    </source>
</evidence>